<dbReference type="InterPro" id="IPR057207">
    <property type="entry name" value="FBXL15_LRR"/>
</dbReference>
<dbReference type="Proteomes" id="UP001152320">
    <property type="component" value="Chromosome 12"/>
</dbReference>
<evidence type="ECO:0000256" key="2">
    <source>
        <dbReference type="ARBA" id="ARBA00039628"/>
    </source>
</evidence>
<dbReference type="InterPro" id="IPR006553">
    <property type="entry name" value="Leu-rich_rpt_Cys-con_subtyp"/>
</dbReference>
<evidence type="ECO:0000313" key="4">
    <source>
        <dbReference type="EMBL" id="KAJ8031558.1"/>
    </source>
</evidence>
<dbReference type="OrthoDB" id="10257471at2759"/>
<dbReference type="Gene3D" id="3.80.10.10">
    <property type="entry name" value="Ribonuclease Inhibitor"/>
    <property type="match status" value="1"/>
</dbReference>
<dbReference type="Pfam" id="PF13516">
    <property type="entry name" value="LRR_6"/>
    <property type="match status" value="1"/>
</dbReference>
<dbReference type="EMBL" id="JAIZAY010000012">
    <property type="protein sequence ID" value="KAJ8031558.1"/>
    <property type="molecule type" value="Genomic_DNA"/>
</dbReference>
<dbReference type="GO" id="GO:0019005">
    <property type="term" value="C:SCF ubiquitin ligase complex"/>
    <property type="evidence" value="ECO:0007669"/>
    <property type="project" value="TreeGrafter"/>
</dbReference>
<sequence length="270" mass="30206">MPRNRAYYQEMEWTPNNTLVLPSLLSLSINEVLKVLSQNLDDIEKLPTNVKEKLLHLMCKRGMVSDSNISKVVTAKTRILDLSESNISDEALSALRICRNLRKLDLNCTKGVRENITADGLQQVATSCPYLQAVSLRRCVDVTDAGIISLARSCPQLRELNIGGCKKLTDASLVAISQSCRFLRSINFSNTKVTDEGVITLVMGDCQKEINEIHMSHCVHLTNESIEAITMFCPNVSTLIFHGCPCITESSRQILQGPQFKMKQLTWTIY</sequence>
<evidence type="ECO:0000259" key="3">
    <source>
        <dbReference type="Pfam" id="PF25372"/>
    </source>
</evidence>
<reference evidence="4" key="1">
    <citation type="submission" date="2021-10" db="EMBL/GenBank/DDBJ databases">
        <title>Tropical sea cucumber genome reveals ecological adaptation and Cuvierian tubules defense mechanism.</title>
        <authorList>
            <person name="Chen T."/>
        </authorList>
    </citation>
    <scope>NUCLEOTIDE SEQUENCE</scope>
    <source>
        <strain evidence="4">Nanhai2018</strain>
        <tissue evidence="4">Muscle</tissue>
    </source>
</reference>
<proteinExistence type="inferred from homology"/>
<dbReference type="InterPro" id="IPR001611">
    <property type="entry name" value="Leu-rich_rpt"/>
</dbReference>
<dbReference type="SUPFAM" id="SSF52047">
    <property type="entry name" value="RNI-like"/>
    <property type="match status" value="1"/>
</dbReference>
<keyword evidence="5" id="KW-1185">Reference proteome</keyword>
<dbReference type="InterPro" id="IPR032675">
    <property type="entry name" value="LRR_dom_sf"/>
</dbReference>
<evidence type="ECO:0000313" key="5">
    <source>
        <dbReference type="Proteomes" id="UP001152320"/>
    </source>
</evidence>
<name>A0A9Q1H3H4_HOLLE</name>
<dbReference type="GO" id="GO:0031146">
    <property type="term" value="P:SCF-dependent proteasomal ubiquitin-dependent protein catabolic process"/>
    <property type="evidence" value="ECO:0007669"/>
    <property type="project" value="TreeGrafter"/>
</dbReference>
<organism evidence="4 5">
    <name type="scientific">Holothuria leucospilota</name>
    <name type="common">Black long sea cucumber</name>
    <name type="synonym">Mertensiothuria leucospilota</name>
    <dbReference type="NCBI Taxonomy" id="206669"/>
    <lineage>
        <taxon>Eukaryota</taxon>
        <taxon>Metazoa</taxon>
        <taxon>Echinodermata</taxon>
        <taxon>Eleutherozoa</taxon>
        <taxon>Echinozoa</taxon>
        <taxon>Holothuroidea</taxon>
        <taxon>Aspidochirotacea</taxon>
        <taxon>Aspidochirotida</taxon>
        <taxon>Holothuriidae</taxon>
        <taxon>Holothuria</taxon>
    </lineage>
</organism>
<protein>
    <recommendedName>
        <fullName evidence="2">Protein AMN1 homolog</fullName>
    </recommendedName>
</protein>
<dbReference type="PANTHER" id="PTHR13318">
    <property type="entry name" value="PARTNER OF PAIRED, ISOFORM B-RELATED"/>
    <property type="match status" value="1"/>
</dbReference>
<dbReference type="AlphaFoldDB" id="A0A9Q1H3H4"/>
<dbReference type="Pfam" id="PF25372">
    <property type="entry name" value="DUF7885"/>
    <property type="match status" value="1"/>
</dbReference>
<accession>A0A9Q1H3H4</accession>
<evidence type="ECO:0000256" key="1">
    <source>
        <dbReference type="ARBA" id="ARBA00038257"/>
    </source>
</evidence>
<gene>
    <name evidence="4" type="ORF">HOLleu_24788</name>
</gene>
<feature type="domain" description="F-box/LRR-repeat protein 15-like leucin rich repeat" evidence="3">
    <location>
        <begin position="113"/>
        <end position="250"/>
    </location>
</feature>
<comment type="caution">
    <text evidence="4">The sequence shown here is derived from an EMBL/GenBank/DDBJ whole genome shotgun (WGS) entry which is preliminary data.</text>
</comment>
<dbReference type="PANTHER" id="PTHR13318:SF254">
    <property type="entry name" value="PROTEIN AMN1 HOMOLOG"/>
    <property type="match status" value="1"/>
</dbReference>
<comment type="similarity">
    <text evidence="1">Belongs to the AMN1 family.</text>
</comment>
<dbReference type="SMART" id="SM00367">
    <property type="entry name" value="LRR_CC"/>
    <property type="match status" value="6"/>
</dbReference>